<accession>A0A1W9S0W7</accession>
<evidence type="ECO:0000313" key="1">
    <source>
        <dbReference type="EMBL" id="OQX90335.1"/>
    </source>
</evidence>
<sequence length="848" mass="95558">MESEILHQGNVKHQYHITILGNGSEGPYSLPINVASPLNLEVYVGGKYLSSGSYDIIDEGRSIMFHYPVSSGVRIEIYFDLFEMGEVMEGRAVIEGGTFDISGSKNFSVSVAGDGDATIDQATRLRFNGSVGELDVEGRLTDEELPITAEGASEEVADIDQVLVKVDGYGASLEMGDIEVASGDNEFVVYRRRLLGINGKQKVGDFFGGGTLAVARGEHSDVEFKGQDGIQGPYIISVPSAYGITIIPSSERVYLNGELMKRGESNDYIIDYYEPSITFTRNRLITSQSRIYVEFDYSELAYRKKFYAGETGVELGGSTLKIGFETALEEDDPSRDLIALSGDDRKRLYMAGDDETRAFRVATDENGDPVYEYAGEGEGDYRRQWNPLLGKYVYEYVGEGRGDYKQVTYYLPMPQRRFVVGVNTGIDSGDRLNIDIGLATSNSDLNLISPLNDDDNVGSALIFNVVTRPIKRENTSLRLSGGGYIRDSRFLSIDEIDSAYNVVRWEIEEEETRPVVHEYSLNAELKSPIIKKASFEYGRMSRLFGDEESYYKDIRCNLYNADINIATDRFGSHLVGARFLDKNIRLNISDDELTDGEVRQRRRYIDITSRNSKHISILEPYLIFNYSERFLDRHYDTTLDKGSISSGYGPGLILRPSKFFLDVGYQRLGEREVREGDFFTSYNGHLGTINGNLGMRSFALNFGGSIRRIDYLEPGRADVYQDVGTISMKARPFSENILVSAKYKMTSEREYEREEVFIIAEDRNGDYRREEDPNNPGRYIYVYDPEDKDAIYIRLLRPTGEFYPISGAEGLLSFSYERHGGERQSPVALSGYISVSERSRDPSRFKVF</sequence>
<proteinExistence type="predicted"/>
<gene>
    <name evidence="1" type="ORF">B6D57_03705</name>
</gene>
<comment type="caution">
    <text evidence="1">The sequence shown here is derived from an EMBL/GenBank/DDBJ whole genome shotgun (WGS) entry which is preliminary data.</text>
</comment>
<name>A0A1W9S0W7_9BACT</name>
<dbReference type="Proteomes" id="UP000192611">
    <property type="component" value="Unassembled WGS sequence"/>
</dbReference>
<reference evidence="2" key="1">
    <citation type="submission" date="2017-03" db="EMBL/GenBank/DDBJ databases">
        <title>Novel pathways for hydrocarbon cycling and metabolic interdependencies in hydrothermal sediment communities.</title>
        <authorList>
            <person name="Dombrowski N."/>
            <person name="Seitz K."/>
            <person name="Teske A."/>
            <person name="Baker B."/>
        </authorList>
    </citation>
    <scope>NUCLEOTIDE SEQUENCE [LARGE SCALE GENOMIC DNA]</scope>
</reference>
<feature type="non-terminal residue" evidence="1">
    <location>
        <position position="848"/>
    </location>
</feature>
<dbReference type="EMBL" id="NATQ01000068">
    <property type="protein sequence ID" value="OQX90335.1"/>
    <property type="molecule type" value="Genomic_DNA"/>
</dbReference>
<dbReference type="AlphaFoldDB" id="A0A1W9S0W7"/>
<evidence type="ECO:0000313" key="2">
    <source>
        <dbReference type="Proteomes" id="UP000192611"/>
    </source>
</evidence>
<protein>
    <submittedName>
        <fullName evidence="1">Uncharacterized protein</fullName>
    </submittedName>
</protein>
<organism evidence="1 2">
    <name type="scientific">Candidatus Coatesbacteria bacterium 4484_99</name>
    <dbReference type="NCBI Taxonomy" id="1970774"/>
    <lineage>
        <taxon>Bacteria</taxon>
        <taxon>Candidatus Coatesiibacteriota</taxon>
    </lineage>
</organism>